<dbReference type="SUPFAM" id="SSF117281">
    <property type="entry name" value="Kelch motif"/>
    <property type="match status" value="1"/>
</dbReference>
<evidence type="ECO:0000256" key="8">
    <source>
        <dbReference type="ARBA" id="ARBA00022679"/>
    </source>
</evidence>
<evidence type="ECO:0000256" key="7">
    <source>
        <dbReference type="ARBA" id="ARBA00022603"/>
    </source>
</evidence>
<dbReference type="SUPFAM" id="SSF51197">
    <property type="entry name" value="Clavaminate synthase-like"/>
    <property type="match status" value="1"/>
</dbReference>
<evidence type="ECO:0000256" key="11">
    <source>
        <dbReference type="ARBA" id="ARBA00025588"/>
    </source>
</evidence>
<dbReference type="EMBL" id="JANBVO010000009">
    <property type="protein sequence ID" value="KAJ9149865.1"/>
    <property type="molecule type" value="Genomic_DNA"/>
</dbReference>
<evidence type="ECO:0000256" key="1">
    <source>
        <dbReference type="ARBA" id="ARBA00001806"/>
    </source>
</evidence>
<evidence type="ECO:0000256" key="10">
    <source>
        <dbReference type="ARBA" id="ARBA00022694"/>
    </source>
</evidence>
<dbReference type="PROSITE" id="PS51184">
    <property type="entry name" value="JMJC"/>
    <property type="match status" value="1"/>
</dbReference>
<dbReference type="PANTHER" id="PTHR46529">
    <property type="entry name" value="TRNA WYBUTOSINE-SYNTHESIZING PROTEIN 4"/>
    <property type="match status" value="1"/>
</dbReference>
<dbReference type="AlphaFoldDB" id="A0AA38RSR4"/>
<dbReference type="PANTHER" id="PTHR46529:SF1">
    <property type="entry name" value="TRNA WYBUTOSINE-SYNTHESIZING PROTEIN 4"/>
    <property type="match status" value="1"/>
</dbReference>
<dbReference type="Gene3D" id="3.40.50.150">
    <property type="entry name" value="Vaccinia Virus protein VP39"/>
    <property type="match status" value="1"/>
</dbReference>
<evidence type="ECO:0000259" key="16">
    <source>
        <dbReference type="PROSITE" id="PS51184"/>
    </source>
</evidence>
<dbReference type="InterPro" id="IPR015915">
    <property type="entry name" value="Kelch-typ_b-propeller"/>
</dbReference>
<dbReference type="GO" id="GO:0031591">
    <property type="term" value="P:wybutosine biosynthetic process"/>
    <property type="evidence" value="ECO:0007669"/>
    <property type="project" value="TreeGrafter"/>
</dbReference>
<comment type="pathway">
    <text evidence="2">tRNA modification; wybutosine-tRNA(Phe) biosynthesis.</text>
</comment>
<name>A0AA38RSR4_9PEZI</name>
<protein>
    <recommendedName>
        <fullName evidence="6">tRNA wybutosine-synthesizing protein 4</fullName>
        <ecNumber evidence="5">2.1.1.290</ecNumber>
        <ecNumber evidence="4">2.3.1.231</ecNumber>
    </recommendedName>
    <alternativeName>
        <fullName evidence="13">Leucine carboxyl methyltransferase 2</fullName>
    </alternativeName>
    <alternativeName>
        <fullName evidence="14">tRNA(Phe) (7-(3-amino-3-(methoxycarbonyl)propyl)wyosine(37)-N)-methoxycarbonyltransferase</fullName>
    </alternativeName>
    <alternativeName>
        <fullName evidence="12">tRNA(Phe) (7-(3-amino-3-carboxypropyl)wyosine(37)-O)-methyltransferase</fullName>
    </alternativeName>
</protein>
<sequence>MAFHKVPGEPLPNRSQGSQAWRDELVMATNNSSIVSKRSVERLYYSGEPHFFRFFVNKFQRRAPLINRGYHLRMQVVDTIVRSFLEQPSSKPRAVVNLGCGSDVLPWQCFTRYPEQSRGAKFIDVDFPELMLRKRHVVMATPELCSSLSNLVLSPDFPLLLRSEEYVQIGCDLRDISTLEKALSSIVDVSETRVLFVAEVSITYMETVGADALISWASHVGQAEFCLLEQILPDGPSHPFAMTMLDHFQKLNSPLKSVLTYPTLEDQKARFLARGWVSAEAWSLWDAWSDDLFFLPLDRRGLEDVEPFDEWEEFALFASHYLILWAKGVGATATPPGTPPILEPQVPRVPVDVRHRAYEGQRGIRRFAAPMAITDAFGSDIVVNSMGLGTKGRLRSCDIYTVADCSSEFSLDPGGPSSRMCHTITDIGHYGILLVGGRSSPSSPFKDCWLFTVDTRRWRRVQELPVPLYRHSTTRLASSSMLLVAGGKLDARAIFEGYLLYHPELGWVACHVEGNVRPRPFFGGVLLCSGRVSQTPARFSGLLAGGLLDDGVLNNGIFSWLLTVENIRKPTIQFSLCTGLLGTARPVHPGIVRFGAACVPHNNLLLVLGGISHQGVVQHSSEVLACSVSPDSCEIAVSSVCISRNSPRPLLVGSSVVSTTSGNVLIMGGGATCFSMGTFWTRGIYSFVLDSTVLDDLQLGSSPLPQSHCWELSQTLEIVSEDTTTSTYADSTALKSPEGPRPIPRVTVGSEERFAKYLQESRPVVMQALYLGGCVEKWSLEYLLKAIGGDRKVIVHESNSEKMDFTAKNFRYVTKTFGQFAEEVKNGGRLYLRALSREKPADRPTVLEEDFPSIAPDFVLPQELAVVSTRLFSSVLRISGAVNMWLHYDVMANVYCQITGSRRFVLFPPSDVTHLPFPPGASSSGFDVFGSMDSPRLHQTRPYEATLSPGDILFIPSLWLHTAAPESLTSIAVNIFFRDSETGYAAGRDVYGNRDLAGYENGRQEIARIAKAFNNAHAEARDFYLRRLAAELLSKTCD</sequence>
<keyword evidence="7" id="KW-0489">Methyltransferase</keyword>
<organism evidence="17 18">
    <name type="scientific">Pleurostoma richardsiae</name>
    <dbReference type="NCBI Taxonomy" id="41990"/>
    <lineage>
        <taxon>Eukaryota</taxon>
        <taxon>Fungi</taxon>
        <taxon>Dikarya</taxon>
        <taxon>Ascomycota</taxon>
        <taxon>Pezizomycotina</taxon>
        <taxon>Sordariomycetes</taxon>
        <taxon>Sordariomycetidae</taxon>
        <taxon>Calosphaeriales</taxon>
        <taxon>Pleurostomataceae</taxon>
        <taxon>Pleurostoma</taxon>
    </lineage>
</organism>
<dbReference type="Gene3D" id="6.10.140.1470">
    <property type="match status" value="1"/>
</dbReference>
<dbReference type="Pfam" id="PF04072">
    <property type="entry name" value="LCM"/>
    <property type="match status" value="1"/>
</dbReference>
<proteinExistence type="inferred from homology"/>
<evidence type="ECO:0000256" key="13">
    <source>
        <dbReference type="ARBA" id="ARBA00030231"/>
    </source>
</evidence>
<dbReference type="EC" id="2.3.1.231" evidence="4"/>
<dbReference type="Gene3D" id="2.60.120.650">
    <property type="entry name" value="Cupin"/>
    <property type="match status" value="1"/>
</dbReference>
<evidence type="ECO:0000256" key="6">
    <source>
        <dbReference type="ARBA" id="ARBA00018045"/>
    </source>
</evidence>
<dbReference type="InterPro" id="IPR003347">
    <property type="entry name" value="JmjC_dom"/>
</dbReference>
<evidence type="ECO:0000256" key="14">
    <source>
        <dbReference type="ARBA" id="ARBA00030847"/>
    </source>
</evidence>
<dbReference type="EC" id="2.1.1.290" evidence="5"/>
<dbReference type="InterPro" id="IPR007213">
    <property type="entry name" value="Ppm1/Ppm2/Tcmp"/>
</dbReference>
<gene>
    <name evidence="17" type="ORF">NKR23_g3950</name>
</gene>
<comment type="catalytic activity">
    <reaction evidence="1">
        <text>7-[(3S)-3-amino-3-carboxypropyl]wyosine(37) in tRNA(Phe) + S-adenosyl-L-methionine = 7-[(3S)-(3-amino-3-methoxycarbonyl)propyl]wyosine(37) in tRNA(Phe) + S-adenosyl-L-homocysteine</text>
        <dbReference type="Rhea" id="RHEA:36903"/>
        <dbReference type="Rhea" id="RHEA-COMP:10379"/>
        <dbReference type="Rhea" id="RHEA-COMP:11844"/>
        <dbReference type="ChEBI" id="CHEBI:57856"/>
        <dbReference type="ChEBI" id="CHEBI:59789"/>
        <dbReference type="ChEBI" id="CHEBI:73543"/>
        <dbReference type="ChEBI" id="CHEBI:74275"/>
        <dbReference type="EC" id="2.1.1.290"/>
    </reaction>
</comment>
<evidence type="ECO:0000313" key="17">
    <source>
        <dbReference type="EMBL" id="KAJ9149865.1"/>
    </source>
</evidence>
<evidence type="ECO:0000256" key="2">
    <source>
        <dbReference type="ARBA" id="ARBA00004797"/>
    </source>
</evidence>
<dbReference type="Proteomes" id="UP001174694">
    <property type="component" value="Unassembled WGS sequence"/>
</dbReference>
<evidence type="ECO:0000313" key="18">
    <source>
        <dbReference type="Proteomes" id="UP001174694"/>
    </source>
</evidence>
<evidence type="ECO:0000256" key="5">
    <source>
        <dbReference type="ARBA" id="ARBA00012779"/>
    </source>
</evidence>
<comment type="similarity">
    <text evidence="3">Belongs to the methyltransferase superfamily. LCMT family.</text>
</comment>
<feature type="domain" description="JmjC" evidence="16">
    <location>
        <begin position="849"/>
        <end position="994"/>
    </location>
</feature>
<dbReference type="Pfam" id="PF13621">
    <property type="entry name" value="Cupin_8"/>
    <property type="match status" value="1"/>
</dbReference>
<reference evidence="17" key="1">
    <citation type="submission" date="2022-07" db="EMBL/GenBank/DDBJ databases">
        <title>Fungi with potential for degradation of polypropylene.</title>
        <authorList>
            <person name="Gostincar C."/>
        </authorList>
    </citation>
    <scope>NUCLEOTIDE SEQUENCE</scope>
    <source>
        <strain evidence="17">EXF-13308</strain>
    </source>
</reference>
<dbReference type="GO" id="GO:0030488">
    <property type="term" value="P:tRNA methylation"/>
    <property type="evidence" value="ECO:0007669"/>
    <property type="project" value="TreeGrafter"/>
</dbReference>
<keyword evidence="8" id="KW-0808">Transferase</keyword>
<evidence type="ECO:0000256" key="15">
    <source>
        <dbReference type="ARBA" id="ARBA00049250"/>
    </source>
</evidence>
<keyword evidence="10" id="KW-0819">tRNA processing</keyword>
<comment type="function">
    <text evidence="11">Probable S-adenosyl-L-methionine-dependent methyltransferase that acts as a component of the wybutosine biosynthesis pathway. Wybutosine is a hyper modified guanosine with a tricyclic base found at the 3'-position adjacent to the anticodon of eukaryotic phenylalanine tRNA. May methylate the carboxyl group of leucine residues to form alpha-leucine ester residues.</text>
</comment>
<dbReference type="FunFam" id="2.60.120.650:FF:000043">
    <property type="entry name" value="tRNA wybutosine-synthesizing protein 4"/>
    <property type="match status" value="1"/>
</dbReference>
<evidence type="ECO:0000256" key="4">
    <source>
        <dbReference type="ARBA" id="ARBA00012155"/>
    </source>
</evidence>
<comment type="catalytic activity">
    <reaction evidence="15">
        <text>7-[(3S)-(3-amino-3-methoxycarbonyl)propyl]wyosine(37) in tRNA(Phe) + S-adenosyl-L-methionine + CO2 = wybutosine(37) in tRNA(Phe) + S-adenosyl-L-homocysteine + 2 H(+)</text>
        <dbReference type="Rhea" id="RHEA:37119"/>
        <dbReference type="Rhea" id="RHEA-COMP:11844"/>
        <dbReference type="Rhea" id="RHEA-COMP:11847"/>
        <dbReference type="ChEBI" id="CHEBI:15378"/>
        <dbReference type="ChEBI" id="CHEBI:16526"/>
        <dbReference type="ChEBI" id="CHEBI:57856"/>
        <dbReference type="ChEBI" id="CHEBI:59789"/>
        <dbReference type="ChEBI" id="CHEBI:73544"/>
        <dbReference type="ChEBI" id="CHEBI:74275"/>
        <dbReference type="EC" id="2.3.1.231"/>
    </reaction>
</comment>
<dbReference type="InterPro" id="IPR029063">
    <property type="entry name" value="SAM-dependent_MTases_sf"/>
</dbReference>
<dbReference type="Gene3D" id="2.120.10.80">
    <property type="entry name" value="Kelch-type beta propeller"/>
    <property type="match status" value="1"/>
</dbReference>
<accession>A0AA38RSR4</accession>
<comment type="caution">
    <text evidence="17">The sequence shown here is derived from an EMBL/GenBank/DDBJ whole genome shotgun (WGS) entry which is preliminary data.</text>
</comment>
<dbReference type="Pfam" id="PF13418">
    <property type="entry name" value="Beta-prop_TYW4"/>
    <property type="match status" value="1"/>
</dbReference>
<dbReference type="InterPro" id="IPR041667">
    <property type="entry name" value="Cupin_8"/>
</dbReference>
<evidence type="ECO:0000256" key="12">
    <source>
        <dbReference type="ARBA" id="ARBA00029750"/>
    </source>
</evidence>
<dbReference type="SUPFAM" id="SSF53335">
    <property type="entry name" value="S-adenosyl-L-methionine-dependent methyltransferases"/>
    <property type="match status" value="1"/>
</dbReference>
<evidence type="ECO:0000256" key="3">
    <source>
        <dbReference type="ARBA" id="ARBA00010703"/>
    </source>
</evidence>
<dbReference type="GO" id="GO:0008175">
    <property type="term" value="F:tRNA methyltransferase activity"/>
    <property type="evidence" value="ECO:0007669"/>
    <property type="project" value="TreeGrafter"/>
</dbReference>
<keyword evidence="18" id="KW-1185">Reference proteome</keyword>
<keyword evidence="9" id="KW-0949">S-adenosyl-L-methionine</keyword>
<evidence type="ECO:0000256" key="9">
    <source>
        <dbReference type="ARBA" id="ARBA00022691"/>
    </source>
</evidence>
<dbReference type="SMART" id="SM00558">
    <property type="entry name" value="JmjC"/>
    <property type="match status" value="1"/>
</dbReference>